<reference evidence="5" key="1">
    <citation type="journal article" date="2014" name="Int. J. Syst. Evol. Microbiol.">
        <title>Complete genome sequence of Corynebacterium casei LMG S-19264T (=DSM 44701T), isolated from a smear-ripened cheese.</title>
        <authorList>
            <consortium name="US DOE Joint Genome Institute (JGI-PGF)"/>
            <person name="Walter F."/>
            <person name="Albersmeier A."/>
            <person name="Kalinowski J."/>
            <person name="Ruckert C."/>
        </authorList>
    </citation>
    <scope>NUCLEOTIDE SEQUENCE</scope>
    <source>
        <strain evidence="5">JCM 30804</strain>
    </source>
</reference>
<evidence type="ECO:0000256" key="4">
    <source>
        <dbReference type="SAM" id="Phobius"/>
    </source>
</evidence>
<gene>
    <name evidence="5" type="ORF">GCM10009332_26210</name>
</gene>
<dbReference type="PANTHER" id="PTHR23547:SF1">
    <property type="entry name" value="MAJOR FACILITATOR SUPERFAMILY MFS_1"/>
    <property type="match status" value="1"/>
</dbReference>
<dbReference type="EMBL" id="BMPZ01000008">
    <property type="protein sequence ID" value="GGI87667.1"/>
    <property type="molecule type" value="Genomic_DNA"/>
</dbReference>
<dbReference type="PANTHER" id="PTHR23547">
    <property type="entry name" value="MAJOR FACILITATOR SUPERFAMILY DOMAIN, GENERAL SUBSTRATE TRANSPORTER"/>
    <property type="match status" value="1"/>
</dbReference>
<evidence type="ECO:0000313" key="5">
    <source>
        <dbReference type="EMBL" id="GGI87667.1"/>
    </source>
</evidence>
<keyword evidence="2 4" id="KW-1133">Transmembrane helix</keyword>
<comment type="caution">
    <text evidence="5">The sequence shown here is derived from an EMBL/GenBank/DDBJ whole genome shotgun (WGS) entry which is preliminary data.</text>
</comment>
<reference evidence="5" key="2">
    <citation type="submission" date="2020-09" db="EMBL/GenBank/DDBJ databases">
        <authorList>
            <person name="Sun Q."/>
            <person name="Ohkuma M."/>
        </authorList>
    </citation>
    <scope>NUCLEOTIDE SEQUENCE</scope>
    <source>
        <strain evidence="5">JCM 30804</strain>
    </source>
</reference>
<proteinExistence type="predicted"/>
<dbReference type="Gene3D" id="1.20.1250.20">
    <property type="entry name" value="MFS general substrate transporter like domains"/>
    <property type="match status" value="1"/>
</dbReference>
<name>A0A917JXI2_9GAMM</name>
<evidence type="ECO:0000256" key="3">
    <source>
        <dbReference type="ARBA" id="ARBA00023136"/>
    </source>
</evidence>
<keyword evidence="6" id="KW-1185">Reference proteome</keyword>
<feature type="transmembrane region" description="Helical" evidence="4">
    <location>
        <begin position="21"/>
        <end position="42"/>
    </location>
</feature>
<keyword evidence="1 4" id="KW-0812">Transmembrane</keyword>
<feature type="transmembrane region" description="Helical" evidence="4">
    <location>
        <begin position="225"/>
        <end position="249"/>
    </location>
</feature>
<dbReference type="Pfam" id="PF07690">
    <property type="entry name" value="MFS_1"/>
    <property type="match status" value="1"/>
</dbReference>
<dbReference type="InterPro" id="IPR011701">
    <property type="entry name" value="MFS"/>
</dbReference>
<feature type="transmembrane region" description="Helical" evidence="4">
    <location>
        <begin position="81"/>
        <end position="98"/>
    </location>
</feature>
<feature type="transmembrane region" description="Helical" evidence="4">
    <location>
        <begin position="302"/>
        <end position="324"/>
    </location>
</feature>
<dbReference type="InterPro" id="IPR036259">
    <property type="entry name" value="MFS_trans_sf"/>
</dbReference>
<feature type="transmembrane region" description="Helical" evidence="4">
    <location>
        <begin position="48"/>
        <end position="69"/>
    </location>
</feature>
<feature type="transmembrane region" description="Helical" evidence="4">
    <location>
        <begin position="365"/>
        <end position="385"/>
    </location>
</feature>
<feature type="transmembrane region" description="Helical" evidence="4">
    <location>
        <begin position="330"/>
        <end position="353"/>
    </location>
</feature>
<dbReference type="AlphaFoldDB" id="A0A917JXI2"/>
<sequence>MGLSMLRNLSPAIRQYLIVTGNYWAFTLTDGALRMLVVLHFHQLGYSPLAIAMLFLFYEFFGVVTNLLGGWLGARFGLNRTMNLGLGMQVIALFMLMVPNDFLWSAMAGVPWVMAAQALSGIAKDLNKMSAKSAIKQLVPKGEEGQLYRWVALLTGSKNALKGVGFFLGGALLSWFGFHGALTLMATALGLVWLYSVFSLGEDLGKAKTKPKFSEMFSKSRSVNVLSAARLFLFASRDVWFVVALPVFLASEMGLPHSLVGGFLAAWVIGYGVVQSFAPKFTGTERNQADTNKCQMPDGRSAMIWVGLLAFLPAAIAIAMGLGFDPLWSVIIGLLAFGVVFAVNSSLHSYLIVSYAKDDGVSLDIGFYYMANAMGRLLGTVLSGWLYQGYGLTACLYVSTAMLLLTCLISIALPRHAAVS</sequence>
<dbReference type="GO" id="GO:0022857">
    <property type="term" value="F:transmembrane transporter activity"/>
    <property type="evidence" value="ECO:0007669"/>
    <property type="project" value="InterPro"/>
</dbReference>
<organism evidence="5 6">
    <name type="scientific">Shewanella gelidii</name>
    <dbReference type="NCBI Taxonomy" id="1642821"/>
    <lineage>
        <taxon>Bacteria</taxon>
        <taxon>Pseudomonadati</taxon>
        <taxon>Pseudomonadota</taxon>
        <taxon>Gammaproteobacteria</taxon>
        <taxon>Alteromonadales</taxon>
        <taxon>Shewanellaceae</taxon>
        <taxon>Shewanella</taxon>
    </lineage>
</organism>
<evidence type="ECO:0000256" key="2">
    <source>
        <dbReference type="ARBA" id="ARBA00022989"/>
    </source>
</evidence>
<evidence type="ECO:0000256" key="1">
    <source>
        <dbReference type="ARBA" id="ARBA00022692"/>
    </source>
</evidence>
<feature type="transmembrane region" description="Helical" evidence="4">
    <location>
        <begin position="255"/>
        <end position="274"/>
    </location>
</feature>
<dbReference type="NCBIfam" id="NF033734">
    <property type="entry name" value="MFS_ArsJ"/>
    <property type="match status" value="1"/>
</dbReference>
<dbReference type="InterPro" id="IPR047769">
    <property type="entry name" value="MFS_ArsJ"/>
</dbReference>
<keyword evidence="3 4" id="KW-0472">Membrane</keyword>
<dbReference type="Proteomes" id="UP000613743">
    <property type="component" value="Unassembled WGS sequence"/>
</dbReference>
<feature type="transmembrane region" description="Helical" evidence="4">
    <location>
        <begin position="391"/>
        <end position="413"/>
    </location>
</feature>
<evidence type="ECO:0000313" key="6">
    <source>
        <dbReference type="Proteomes" id="UP000613743"/>
    </source>
</evidence>
<accession>A0A917JXI2</accession>
<protein>
    <submittedName>
        <fullName evidence="5">MFS transporter</fullName>
    </submittedName>
</protein>
<dbReference type="SUPFAM" id="SSF103473">
    <property type="entry name" value="MFS general substrate transporter"/>
    <property type="match status" value="1"/>
</dbReference>
<feature type="transmembrane region" description="Helical" evidence="4">
    <location>
        <begin position="184"/>
        <end position="204"/>
    </location>
</feature>